<evidence type="ECO:0000256" key="6">
    <source>
        <dbReference type="ARBA" id="ARBA00023157"/>
    </source>
</evidence>
<evidence type="ECO:0000259" key="9">
    <source>
        <dbReference type="PROSITE" id="PS50835"/>
    </source>
</evidence>
<comment type="subcellular location">
    <subcellularLocation>
        <location evidence="1">Cell membrane</location>
    </subcellularLocation>
</comment>
<dbReference type="SUPFAM" id="SSF48726">
    <property type="entry name" value="Immunoglobulin"/>
    <property type="match status" value="2"/>
</dbReference>
<keyword evidence="3 8" id="KW-0732">Signal</keyword>
<feature type="domain" description="Ig-like" evidence="9">
    <location>
        <begin position="15"/>
        <end position="116"/>
    </location>
</feature>
<dbReference type="InterPro" id="IPR007110">
    <property type="entry name" value="Ig-like_dom"/>
</dbReference>
<evidence type="ECO:0000313" key="10">
    <source>
        <dbReference type="Ensembl" id="ENSNMLP00000035513.1"/>
    </source>
</evidence>
<keyword evidence="7" id="KW-0325">Glycoprotein</keyword>
<evidence type="ECO:0000313" key="11">
    <source>
        <dbReference type="Proteomes" id="UP000694523"/>
    </source>
</evidence>
<reference evidence="10" key="2">
    <citation type="submission" date="2025-09" db="UniProtKB">
        <authorList>
            <consortium name="Ensembl"/>
        </authorList>
    </citation>
    <scope>IDENTIFICATION</scope>
</reference>
<accession>A0A8C6UFZ1</accession>
<sequence>MMFIYVCYLFFISAQSVEDQIPVTVVPPGDNVTIKCSGSYDIKERMKWFRQTPGHTMQFIAEVYNKEVISDSLKDKSFSFTIIDNLCVINIRNVTKEDEAIYYCQMRGDYAQGFINSTFLIVNGHVLFFSAADEENSQNSSVSSGGSVSLQCSLQSKDNTTVQCPQHHKVLWFRAGSEELNTGVMYNFTNNSCVYSLSKTIGHSSDTGTYYCAVDTCGHVLFGDGTRSFNAFNVSTLQTGL</sequence>
<dbReference type="CDD" id="cd00099">
    <property type="entry name" value="IgV"/>
    <property type="match status" value="1"/>
</dbReference>
<dbReference type="GO" id="GO:0009617">
    <property type="term" value="P:response to bacterium"/>
    <property type="evidence" value="ECO:0007669"/>
    <property type="project" value="TreeGrafter"/>
</dbReference>
<dbReference type="SMART" id="SM00406">
    <property type="entry name" value="IGv"/>
    <property type="match status" value="1"/>
</dbReference>
<dbReference type="GO" id="GO:0005886">
    <property type="term" value="C:plasma membrane"/>
    <property type="evidence" value="ECO:0007669"/>
    <property type="project" value="UniProtKB-SubCell"/>
</dbReference>
<proteinExistence type="predicted"/>
<feature type="signal peptide" evidence="8">
    <location>
        <begin position="1"/>
        <end position="19"/>
    </location>
</feature>
<feature type="chain" id="PRO_5034117610" description="Ig-like domain-containing protein" evidence="8">
    <location>
        <begin position="20"/>
        <end position="241"/>
    </location>
</feature>
<name>A0A8C6UFZ1_9GOBI</name>
<evidence type="ECO:0000256" key="7">
    <source>
        <dbReference type="ARBA" id="ARBA00023180"/>
    </source>
</evidence>
<dbReference type="InterPro" id="IPR013783">
    <property type="entry name" value="Ig-like_fold"/>
</dbReference>
<keyword evidence="4" id="KW-0391">Immunity</keyword>
<feature type="domain" description="Ig-like" evidence="9">
    <location>
        <begin position="139"/>
        <end position="235"/>
    </location>
</feature>
<keyword evidence="2" id="KW-1003">Cell membrane</keyword>
<evidence type="ECO:0000256" key="4">
    <source>
        <dbReference type="ARBA" id="ARBA00022859"/>
    </source>
</evidence>
<keyword evidence="6" id="KW-1015">Disulfide bond</keyword>
<keyword evidence="5" id="KW-0472">Membrane</keyword>
<dbReference type="Proteomes" id="UP000694523">
    <property type="component" value="Unplaced"/>
</dbReference>
<keyword evidence="11" id="KW-1185">Reference proteome</keyword>
<dbReference type="Ensembl" id="ENSNMLT00000039556.1">
    <property type="protein sequence ID" value="ENSNMLP00000035513.1"/>
    <property type="gene ID" value="ENSNMLG00000022050.1"/>
</dbReference>
<reference evidence="10" key="1">
    <citation type="submission" date="2025-08" db="UniProtKB">
        <authorList>
            <consortium name="Ensembl"/>
        </authorList>
    </citation>
    <scope>IDENTIFICATION</scope>
</reference>
<evidence type="ECO:0000256" key="1">
    <source>
        <dbReference type="ARBA" id="ARBA00004236"/>
    </source>
</evidence>
<dbReference type="SMART" id="SM00409">
    <property type="entry name" value="IG"/>
    <property type="match status" value="2"/>
</dbReference>
<dbReference type="Gene3D" id="2.60.40.10">
    <property type="entry name" value="Immunoglobulins"/>
    <property type="match status" value="2"/>
</dbReference>
<dbReference type="InterPro" id="IPR003599">
    <property type="entry name" value="Ig_sub"/>
</dbReference>
<evidence type="ECO:0000256" key="8">
    <source>
        <dbReference type="SAM" id="SignalP"/>
    </source>
</evidence>
<dbReference type="GO" id="GO:0002376">
    <property type="term" value="P:immune system process"/>
    <property type="evidence" value="ECO:0007669"/>
    <property type="project" value="UniProtKB-KW"/>
</dbReference>
<dbReference type="InterPro" id="IPR013106">
    <property type="entry name" value="Ig_V-set"/>
</dbReference>
<dbReference type="Pfam" id="PF07686">
    <property type="entry name" value="V-set"/>
    <property type="match status" value="1"/>
</dbReference>
<protein>
    <recommendedName>
        <fullName evidence="9">Ig-like domain-containing protein</fullName>
    </recommendedName>
</protein>
<evidence type="ECO:0000256" key="5">
    <source>
        <dbReference type="ARBA" id="ARBA00023136"/>
    </source>
</evidence>
<organism evidence="10 11">
    <name type="scientific">Neogobius melanostomus</name>
    <name type="common">round goby</name>
    <dbReference type="NCBI Taxonomy" id="47308"/>
    <lineage>
        <taxon>Eukaryota</taxon>
        <taxon>Metazoa</taxon>
        <taxon>Chordata</taxon>
        <taxon>Craniata</taxon>
        <taxon>Vertebrata</taxon>
        <taxon>Euteleostomi</taxon>
        <taxon>Actinopterygii</taxon>
        <taxon>Neopterygii</taxon>
        <taxon>Teleostei</taxon>
        <taxon>Neoteleostei</taxon>
        <taxon>Acanthomorphata</taxon>
        <taxon>Gobiaria</taxon>
        <taxon>Gobiiformes</taxon>
        <taxon>Gobioidei</taxon>
        <taxon>Gobiidae</taxon>
        <taxon>Benthophilinae</taxon>
        <taxon>Neogobiini</taxon>
        <taxon>Neogobius</taxon>
    </lineage>
</organism>
<dbReference type="AlphaFoldDB" id="A0A8C6UFZ1"/>
<dbReference type="InterPro" id="IPR036179">
    <property type="entry name" value="Ig-like_dom_sf"/>
</dbReference>
<evidence type="ECO:0000256" key="2">
    <source>
        <dbReference type="ARBA" id="ARBA00022475"/>
    </source>
</evidence>
<dbReference type="InterPro" id="IPR052051">
    <property type="entry name" value="TCR_complex_component"/>
</dbReference>
<dbReference type="PANTHER" id="PTHR19433">
    <property type="entry name" value="T-CELL RECEPTOR ALPHA CHAIN V REGION-RELATED"/>
    <property type="match status" value="1"/>
</dbReference>
<dbReference type="PROSITE" id="PS50835">
    <property type="entry name" value="IG_LIKE"/>
    <property type="match status" value="2"/>
</dbReference>
<evidence type="ECO:0000256" key="3">
    <source>
        <dbReference type="ARBA" id="ARBA00022729"/>
    </source>
</evidence>